<comment type="similarity">
    <text evidence="1 7">Belongs to the N(4)/N(6)-methyltransferase family.</text>
</comment>
<dbReference type="InterPro" id="IPR029063">
    <property type="entry name" value="SAM-dependent_MTases_sf"/>
</dbReference>
<keyword evidence="3 7" id="KW-0489">Methyltransferase</keyword>
<dbReference type="GO" id="GO:0006298">
    <property type="term" value="P:mismatch repair"/>
    <property type="evidence" value="ECO:0007669"/>
    <property type="project" value="TreeGrafter"/>
</dbReference>
<dbReference type="EMBL" id="AP023367">
    <property type="protein sequence ID" value="BCJ93801.1"/>
    <property type="molecule type" value="Genomic_DNA"/>
</dbReference>
<organism evidence="8 9">
    <name type="scientific">Anaerocolumna cellulosilytica</name>
    <dbReference type="NCBI Taxonomy" id="433286"/>
    <lineage>
        <taxon>Bacteria</taxon>
        <taxon>Bacillati</taxon>
        <taxon>Bacillota</taxon>
        <taxon>Clostridia</taxon>
        <taxon>Lachnospirales</taxon>
        <taxon>Lachnospiraceae</taxon>
        <taxon>Anaerocolumna</taxon>
    </lineage>
</organism>
<protein>
    <recommendedName>
        <fullName evidence="2 7">Site-specific DNA-methyltransferase (adenine-specific)</fullName>
        <ecNumber evidence="2 7">2.1.1.72</ecNumber>
    </recommendedName>
</protein>
<evidence type="ECO:0000256" key="7">
    <source>
        <dbReference type="RuleBase" id="RU361257"/>
    </source>
</evidence>
<gene>
    <name evidence="8" type="ORF">acsn021_13700</name>
</gene>
<dbReference type="Pfam" id="PF02086">
    <property type="entry name" value="MethyltransfD12"/>
    <property type="match status" value="2"/>
</dbReference>
<dbReference type="PRINTS" id="PR00505">
    <property type="entry name" value="D12N6MTFRASE"/>
</dbReference>
<name>A0A6S6R3V7_9FIRM</name>
<dbReference type="PANTHER" id="PTHR30481">
    <property type="entry name" value="DNA ADENINE METHYLASE"/>
    <property type="match status" value="1"/>
</dbReference>
<keyword evidence="5 7" id="KW-0949">S-adenosyl-L-methionine</keyword>
<dbReference type="Gene3D" id="1.10.1020.10">
    <property type="entry name" value="Adenine-specific Methyltransferase, Domain 2"/>
    <property type="match status" value="2"/>
</dbReference>
<dbReference type="PANTHER" id="PTHR30481:SF3">
    <property type="entry name" value="DNA ADENINE METHYLASE"/>
    <property type="match status" value="1"/>
</dbReference>
<dbReference type="GO" id="GO:0043565">
    <property type="term" value="F:sequence-specific DNA binding"/>
    <property type="evidence" value="ECO:0007669"/>
    <property type="project" value="TreeGrafter"/>
</dbReference>
<dbReference type="GO" id="GO:0009007">
    <property type="term" value="F:site-specific DNA-methyltransferase (adenine-specific) activity"/>
    <property type="evidence" value="ECO:0007669"/>
    <property type="project" value="UniProtKB-UniRule"/>
</dbReference>
<keyword evidence="9" id="KW-1185">Reference proteome</keyword>
<dbReference type="NCBIfam" id="TIGR00571">
    <property type="entry name" value="dam"/>
    <property type="match status" value="1"/>
</dbReference>
<comment type="catalytic activity">
    <reaction evidence="6 7">
        <text>a 2'-deoxyadenosine in DNA + S-adenosyl-L-methionine = an N(6)-methyl-2'-deoxyadenosine in DNA + S-adenosyl-L-homocysteine + H(+)</text>
        <dbReference type="Rhea" id="RHEA:15197"/>
        <dbReference type="Rhea" id="RHEA-COMP:12418"/>
        <dbReference type="Rhea" id="RHEA-COMP:12419"/>
        <dbReference type="ChEBI" id="CHEBI:15378"/>
        <dbReference type="ChEBI" id="CHEBI:57856"/>
        <dbReference type="ChEBI" id="CHEBI:59789"/>
        <dbReference type="ChEBI" id="CHEBI:90615"/>
        <dbReference type="ChEBI" id="CHEBI:90616"/>
        <dbReference type="EC" id="2.1.1.72"/>
    </reaction>
</comment>
<proteinExistence type="inferred from homology"/>
<reference evidence="8 9" key="1">
    <citation type="journal article" date="2016" name="Int. J. Syst. Evol. Microbiol.">
        <title>Descriptions of Anaerotaenia torta gen. nov., sp. nov. and Anaerocolumna cellulosilytica gen. nov., sp. nov. isolated from a methanogenic reactor of cattle waste.</title>
        <authorList>
            <person name="Uek A."/>
            <person name="Ohtaki Y."/>
            <person name="Kaku N."/>
            <person name="Ueki K."/>
        </authorList>
    </citation>
    <scope>NUCLEOTIDE SEQUENCE [LARGE SCALE GENOMIC DNA]</scope>
    <source>
        <strain evidence="8 9">SN021</strain>
    </source>
</reference>
<dbReference type="PROSITE" id="PS00092">
    <property type="entry name" value="N6_MTASE"/>
    <property type="match status" value="1"/>
</dbReference>
<accession>A0A6S6R3V7</accession>
<dbReference type="KEGG" id="acel:acsn021_13700"/>
<evidence type="ECO:0000256" key="1">
    <source>
        <dbReference type="ARBA" id="ARBA00006594"/>
    </source>
</evidence>
<sequence length="704" mass="82263">MKTTKQIESTYNITRQTLDNWMRDNLISKPIKDYKGWYQWDETNEGQIQFFIESKKENKHKLAEQLETLKITNRRYLGSKQKMLDFIWKVISENTSGVNTVADVFGGTGSVAEMFRQKGKNIIVNDILYSNYLSFLTWFGTEKVNYKKIKQILSELNKLEPTKENYVSEHFGDKYFTLENAKKIGEIRERIENYKDINEREKAFLLTSLLYAMDKVANTVGHYDAYRQKMDSTMPLRLRLPELNENKKNEVYNSDANRLVRGIIADLVYIDTPYNSRQYGDAYHLLENIMEWKKPEVIGKAMKMVDRSKVKSDYCTVKAPQAFEDLIQGIDSKYILVSYNNMAEKGAGRSNAKISNEEIIETLKKKGKVIIFETDFNVYTTGKTKIENHKELLYLCEVKKKTNKNYYVQSALNYTGGKYKLLPQIEPLFPKEYNNFIDLFAGGANVGVNAKPKEKIYINEIKYYLVELYKFFKSIDIDILLCKIETLIDEYGLSNTKQYGYAHYNSDSGKGVGEYNKEPFKKLKTDYNNGKFTGDDKNLVFYILIVFGFNNQIRFNSKGEYNLPQGKRDFNDKMVTKLKTFHKAIKDNKIEFSNLDFREFRNYSKDDFIYVDPPYRISTASYNELGGWTLQDDLDLLEYLDKANKKGVKFALSNVIEHKGEENNVLIEWAKKYNIHELNFNYNNSNYQSKAKGNVTKEVLITNY</sequence>
<dbReference type="InterPro" id="IPR012327">
    <property type="entry name" value="MeTrfase_D12"/>
</dbReference>
<dbReference type="AlphaFoldDB" id="A0A6S6R3V7"/>
<dbReference type="GO" id="GO:0009307">
    <property type="term" value="P:DNA restriction-modification system"/>
    <property type="evidence" value="ECO:0007669"/>
    <property type="project" value="InterPro"/>
</dbReference>
<evidence type="ECO:0000256" key="5">
    <source>
        <dbReference type="ARBA" id="ARBA00022691"/>
    </source>
</evidence>
<evidence type="ECO:0000256" key="6">
    <source>
        <dbReference type="ARBA" id="ARBA00047942"/>
    </source>
</evidence>
<dbReference type="Proteomes" id="UP000515561">
    <property type="component" value="Chromosome"/>
</dbReference>
<dbReference type="GO" id="GO:0032259">
    <property type="term" value="P:methylation"/>
    <property type="evidence" value="ECO:0007669"/>
    <property type="project" value="UniProtKB-KW"/>
</dbReference>
<dbReference type="SUPFAM" id="SSF53335">
    <property type="entry name" value="S-adenosyl-L-methionine-dependent methyltransferases"/>
    <property type="match status" value="2"/>
</dbReference>
<evidence type="ECO:0000256" key="2">
    <source>
        <dbReference type="ARBA" id="ARBA00011900"/>
    </source>
</evidence>
<dbReference type="RefSeq" id="WP_184092471.1">
    <property type="nucleotide sequence ID" value="NZ_AP023367.1"/>
</dbReference>
<dbReference type="Gene3D" id="3.40.50.150">
    <property type="entry name" value="Vaccinia Virus protein VP39"/>
    <property type="match status" value="2"/>
</dbReference>
<keyword evidence="4 7" id="KW-0808">Transferase</keyword>
<evidence type="ECO:0000256" key="3">
    <source>
        <dbReference type="ARBA" id="ARBA00022603"/>
    </source>
</evidence>
<evidence type="ECO:0000313" key="9">
    <source>
        <dbReference type="Proteomes" id="UP000515561"/>
    </source>
</evidence>
<dbReference type="EC" id="2.1.1.72" evidence="2 7"/>
<evidence type="ECO:0000256" key="4">
    <source>
        <dbReference type="ARBA" id="ARBA00022679"/>
    </source>
</evidence>
<dbReference type="InterPro" id="IPR023095">
    <property type="entry name" value="Ade_MeTrfase_dom_2"/>
</dbReference>
<evidence type="ECO:0000313" key="8">
    <source>
        <dbReference type="EMBL" id="BCJ93801.1"/>
    </source>
</evidence>
<dbReference type="GO" id="GO:1904047">
    <property type="term" value="F:S-adenosyl-L-methionine binding"/>
    <property type="evidence" value="ECO:0007669"/>
    <property type="project" value="TreeGrafter"/>
</dbReference>
<dbReference type="REBASE" id="438436">
    <property type="entry name" value="M.AceSN021ORF13700P"/>
</dbReference>
<dbReference type="InterPro" id="IPR002052">
    <property type="entry name" value="DNA_methylase_N6_adenine_CS"/>
</dbReference>